<comment type="caution">
    <text evidence="4">The sequence shown here is derived from an EMBL/GenBank/DDBJ whole genome shotgun (WGS) entry which is preliminary data.</text>
</comment>
<dbReference type="Proteomes" id="UP000824469">
    <property type="component" value="Unassembled WGS sequence"/>
</dbReference>
<proteinExistence type="predicted"/>
<protein>
    <submittedName>
        <fullName evidence="4">Uncharacterized protein</fullName>
    </submittedName>
</protein>
<dbReference type="GO" id="GO:0046983">
    <property type="term" value="F:protein dimerization activity"/>
    <property type="evidence" value="ECO:0007669"/>
    <property type="project" value="InterPro"/>
</dbReference>
<accession>A0AA38C704</accession>
<dbReference type="PANTHER" id="PTHR32166">
    <property type="entry name" value="OSJNBA0013A04.12 PROTEIN"/>
    <property type="match status" value="1"/>
</dbReference>
<evidence type="ECO:0000313" key="4">
    <source>
        <dbReference type="EMBL" id="KAH9293878.1"/>
    </source>
</evidence>
<dbReference type="InterPro" id="IPR008906">
    <property type="entry name" value="HATC_C_dom"/>
</dbReference>
<dbReference type="PANTHER" id="PTHR32166:SF123">
    <property type="entry name" value="BED-TYPE DOMAIN-CONTAINING PROTEIN"/>
    <property type="match status" value="1"/>
</dbReference>
<name>A0AA38C704_TAXCH</name>
<sequence length="756" mass="85308">MSSDSDYQAEYEVEMGVQGEGTQSETPNTATSSQGSVDKFSCPSEMLKKYARGPFDKKKPLKQFGQIMQGPRSNISGGTKTWKCNICSLSWSGSITRLNAHLLHIAGKGVGMCGQLSLEERAEMVRLYNGDMVEKVPEVRGRHVSGTGTPSSAVRINTGSVTGASYEVSELDAFGSSRGKRKVVASNPVVEMYDTKAREEADDAIGKFFFATGIPFHVARSPYFKEAVAKIAKAGVSYVPPGDTKLRTTILDKNYSKVNLLMEEMRCTWVSHGCSIIMDGWTDIRHHPLINIIVSCREGPYFLRAVDCSGKKKDAEFQFTILRDAIEEVGPANVVQVITDAAYVCRAAGKLVEAHYRHIYWTPCCVHAMNNALKDIGKIDWVKNVVADARDVQMFICNHHTSLALFRSFSRKEFLKPVDTRFASYFILLDRMAELQESLQCMVMTSEWSRWDGSKTEQGKKVKAIVVNETFWIDVRYITSIISPVFSVIKYGDSESPSLGEIYECIDSMLGQMKAVVRARDPTLEFYHHHIQPIIERRWEKLNTPLHMAAYALNPKWYVERPGRVLPVDDEEVRKGFLKALKKMYNAEDASRVRTDWLKFAYLDGYKKSSKIDRTTLAHESPVSWWRLYGHAGLLRTLAIRLLSQVSSSSASERNWSTYGWIHSLKRNRLTSKRAEKLVAVHSALRLMDRKTPTYKESPALRWDVDPEDARQVDEDQEQRGLVDISFADADDIDTDTPSEEERFATVPSEGSDSDF</sequence>
<dbReference type="Pfam" id="PF04937">
    <property type="entry name" value="DUF659"/>
    <property type="match status" value="1"/>
</dbReference>
<feature type="compositionally biased region" description="Polar residues" evidence="1">
    <location>
        <begin position="20"/>
        <end position="36"/>
    </location>
</feature>
<dbReference type="Pfam" id="PF05699">
    <property type="entry name" value="Dimer_Tnp_hAT"/>
    <property type="match status" value="1"/>
</dbReference>
<dbReference type="InterPro" id="IPR007021">
    <property type="entry name" value="DUF659"/>
</dbReference>
<dbReference type="EMBL" id="JAHRHJ020000625">
    <property type="protein sequence ID" value="KAH9293878.1"/>
    <property type="molecule type" value="Genomic_DNA"/>
</dbReference>
<feature type="region of interest" description="Disordered" evidence="1">
    <location>
        <begin position="1"/>
        <end position="40"/>
    </location>
</feature>
<feature type="domain" description="HAT C-terminal dimerisation" evidence="3">
    <location>
        <begin position="603"/>
        <end position="684"/>
    </location>
</feature>
<keyword evidence="5" id="KW-1185">Reference proteome</keyword>
<dbReference type="AlphaFoldDB" id="A0AA38C704"/>
<feature type="compositionally biased region" description="Basic and acidic residues" evidence="1">
    <location>
        <begin position="706"/>
        <end position="721"/>
    </location>
</feature>
<evidence type="ECO:0000313" key="5">
    <source>
        <dbReference type="Proteomes" id="UP000824469"/>
    </source>
</evidence>
<evidence type="ECO:0000256" key="1">
    <source>
        <dbReference type="SAM" id="MobiDB-lite"/>
    </source>
</evidence>
<dbReference type="InterPro" id="IPR012337">
    <property type="entry name" value="RNaseH-like_sf"/>
</dbReference>
<gene>
    <name evidence="4" type="ORF">KI387_040917</name>
</gene>
<feature type="domain" description="DUF659" evidence="2">
    <location>
        <begin position="243"/>
        <end position="392"/>
    </location>
</feature>
<dbReference type="SUPFAM" id="SSF53098">
    <property type="entry name" value="Ribonuclease H-like"/>
    <property type="match status" value="1"/>
</dbReference>
<organism evidence="4 5">
    <name type="scientific">Taxus chinensis</name>
    <name type="common">Chinese yew</name>
    <name type="synonym">Taxus wallichiana var. chinensis</name>
    <dbReference type="NCBI Taxonomy" id="29808"/>
    <lineage>
        <taxon>Eukaryota</taxon>
        <taxon>Viridiplantae</taxon>
        <taxon>Streptophyta</taxon>
        <taxon>Embryophyta</taxon>
        <taxon>Tracheophyta</taxon>
        <taxon>Spermatophyta</taxon>
        <taxon>Pinopsida</taxon>
        <taxon>Pinidae</taxon>
        <taxon>Conifers II</taxon>
        <taxon>Cupressales</taxon>
        <taxon>Taxaceae</taxon>
        <taxon>Taxus</taxon>
    </lineage>
</organism>
<dbReference type="OMA" id="PSPCDEL"/>
<evidence type="ECO:0000259" key="3">
    <source>
        <dbReference type="Pfam" id="PF05699"/>
    </source>
</evidence>
<feature type="compositionally biased region" description="Acidic residues" evidence="1">
    <location>
        <begin position="729"/>
        <end position="739"/>
    </location>
</feature>
<feature type="region of interest" description="Disordered" evidence="1">
    <location>
        <begin position="706"/>
        <end position="756"/>
    </location>
</feature>
<reference evidence="4 5" key="1">
    <citation type="journal article" date="2021" name="Nat. Plants">
        <title>The Taxus genome provides insights into paclitaxel biosynthesis.</title>
        <authorList>
            <person name="Xiong X."/>
            <person name="Gou J."/>
            <person name="Liao Q."/>
            <person name="Li Y."/>
            <person name="Zhou Q."/>
            <person name="Bi G."/>
            <person name="Li C."/>
            <person name="Du R."/>
            <person name="Wang X."/>
            <person name="Sun T."/>
            <person name="Guo L."/>
            <person name="Liang H."/>
            <person name="Lu P."/>
            <person name="Wu Y."/>
            <person name="Zhang Z."/>
            <person name="Ro D.K."/>
            <person name="Shang Y."/>
            <person name="Huang S."/>
            <person name="Yan J."/>
        </authorList>
    </citation>
    <scope>NUCLEOTIDE SEQUENCE [LARGE SCALE GENOMIC DNA]</scope>
    <source>
        <strain evidence="4">Ta-2019</strain>
    </source>
</reference>
<evidence type="ECO:0000259" key="2">
    <source>
        <dbReference type="Pfam" id="PF04937"/>
    </source>
</evidence>